<dbReference type="NCBIfam" id="NF033482">
    <property type="entry name" value="RiPP_thiocil"/>
    <property type="match status" value="1"/>
</dbReference>
<gene>
    <name evidence="1" type="ORF">DQ384_14705</name>
</gene>
<dbReference type="OrthoDB" id="4344776at2"/>
<dbReference type="InterPro" id="IPR049803">
    <property type="entry name" value="RiPP_thiocil-like"/>
</dbReference>
<sequence>MDFQLDLHTVELPDDGLFLEQVPEGVALGTYSTASTVGTASCPSTAGSIMTANCQG</sequence>
<name>A0A367FLV0_9ACTN</name>
<dbReference type="Proteomes" id="UP000253094">
    <property type="component" value="Unassembled WGS sequence"/>
</dbReference>
<accession>A0A367FLV0</accession>
<evidence type="ECO:0000313" key="2">
    <source>
        <dbReference type="Proteomes" id="UP000253094"/>
    </source>
</evidence>
<dbReference type="AlphaFoldDB" id="A0A367FLV0"/>
<evidence type="ECO:0000313" key="1">
    <source>
        <dbReference type="EMBL" id="RCG30697.1"/>
    </source>
</evidence>
<proteinExistence type="predicted"/>
<protein>
    <submittedName>
        <fullName evidence="1">Thiocillin family RiPP</fullName>
    </submittedName>
</protein>
<comment type="caution">
    <text evidence="1">The sequence shown here is derived from an EMBL/GenBank/DDBJ whole genome shotgun (WGS) entry which is preliminary data.</text>
</comment>
<keyword evidence="2" id="KW-1185">Reference proteome</keyword>
<dbReference type="EMBL" id="QOIL01000007">
    <property type="protein sequence ID" value="RCG30697.1"/>
    <property type="molecule type" value="Genomic_DNA"/>
</dbReference>
<organism evidence="1 2">
    <name type="scientific">Sphaerisporangium album</name>
    <dbReference type="NCBI Taxonomy" id="509200"/>
    <lineage>
        <taxon>Bacteria</taxon>
        <taxon>Bacillati</taxon>
        <taxon>Actinomycetota</taxon>
        <taxon>Actinomycetes</taxon>
        <taxon>Streptosporangiales</taxon>
        <taxon>Streptosporangiaceae</taxon>
        <taxon>Sphaerisporangium</taxon>
    </lineage>
</organism>
<reference evidence="1 2" key="1">
    <citation type="submission" date="2018-06" db="EMBL/GenBank/DDBJ databases">
        <title>Sphaerisporangium craniellae sp. nov., isolated from a marine sponge in the South China Sea.</title>
        <authorList>
            <person name="Li L."/>
        </authorList>
    </citation>
    <scope>NUCLEOTIDE SEQUENCE [LARGE SCALE GENOMIC DNA]</scope>
    <source>
        <strain evidence="1 2">CCTCC AA 208026</strain>
    </source>
</reference>